<dbReference type="InterPro" id="IPR050636">
    <property type="entry name" value="C2H2-ZF_domain-containing"/>
</dbReference>
<dbReference type="EMBL" id="JAHQIW010005195">
    <property type="protein sequence ID" value="KAJ1365220.1"/>
    <property type="molecule type" value="Genomic_DNA"/>
</dbReference>
<evidence type="ECO:0000256" key="10">
    <source>
        <dbReference type="PROSITE-ProRule" id="PRU00042"/>
    </source>
</evidence>
<reference evidence="12" key="1">
    <citation type="submission" date="2021-06" db="EMBL/GenBank/DDBJ databases">
        <title>Parelaphostrongylus tenuis whole genome reference sequence.</title>
        <authorList>
            <person name="Garwood T.J."/>
            <person name="Larsen P.A."/>
            <person name="Fountain-Jones N.M."/>
            <person name="Garbe J.R."/>
            <person name="Macchietto M.G."/>
            <person name="Kania S.A."/>
            <person name="Gerhold R.W."/>
            <person name="Richards J.E."/>
            <person name="Wolf T.M."/>
        </authorList>
    </citation>
    <scope>NUCLEOTIDE SEQUENCE</scope>
    <source>
        <strain evidence="12">MNPRO001-30</strain>
        <tissue evidence="12">Meninges</tissue>
    </source>
</reference>
<accession>A0AAD5MV99</accession>
<evidence type="ECO:0000256" key="3">
    <source>
        <dbReference type="ARBA" id="ARBA00022737"/>
    </source>
</evidence>
<dbReference type="GO" id="GO:0005634">
    <property type="term" value="C:nucleus"/>
    <property type="evidence" value="ECO:0007669"/>
    <property type="project" value="UniProtKB-SubCell"/>
</dbReference>
<gene>
    <name evidence="12" type="ORF">KIN20_025458</name>
</gene>
<evidence type="ECO:0000259" key="11">
    <source>
        <dbReference type="PROSITE" id="PS50157"/>
    </source>
</evidence>
<dbReference type="Pfam" id="PF16622">
    <property type="entry name" value="zf-C2H2_11"/>
    <property type="match status" value="1"/>
</dbReference>
<dbReference type="GO" id="GO:0003677">
    <property type="term" value="F:DNA binding"/>
    <property type="evidence" value="ECO:0007669"/>
    <property type="project" value="UniProtKB-KW"/>
</dbReference>
<dbReference type="InterPro" id="IPR041697">
    <property type="entry name" value="Znf-C2H2_11"/>
</dbReference>
<evidence type="ECO:0000256" key="5">
    <source>
        <dbReference type="ARBA" id="ARBA00022833"/>
    </source>
</evidence>
<protein>
    <recommendedName>
        <fullName evidence="11">C2H2-type domain-containing protein</fullName>
    </recommendedName>
</protein>
<comment type="subcellular location">
    <subcellularLocation>
        <location evidence="1">Nucleus</location>
    </subcellularLocation>
</comment>
<evidence type="ECO:0000256" key="8">
    <source>
        <dbReference type="ARBA" id="ARBA00023163"/>
    </source>
</evidence>
<evidence type="ECO:0000256" key="7">
    <source>
        <dbReference type="ARBA" id="ARBA00023125"/>
    </source>
</evidence>
<feature type="domain" description="C2H2-type" evidence="11">
    <location>
        <begin position="573"/>
        <end position="600"/>
    </location>
</feature>
<dbReference type="Proteomes" id="UP001196413">
    <property type="component" value="Unassembled WGS sequence"/>
</dbReference>
<dbReference type="GO" id="GO:0008270">
    <property type="term" value="F:zinc ion binding"/>
    <property type="evidence" value="ECO:0007669"/>
    <property type="project" value="UniProtKB-KW"/>
</dbReference>
<comment type="caution">
    <text evidence="12">The sequence shown here is derived from an EMBL/GenBank/DDBJ whole genome shotgun (WGS) entry which is preliminary data.</text>
</comment>
<keyword evidence="6" id="KW-0805">Transcription regulation</keyword>
<dbReference type="InterPro" id="IPR013087">
    <property type="entry name" value="Znf_C2H2_type"/>
</dbReference>
<evidence type="ECO:0000313" key="12">
    <source>
        <dbReference type="EMBL" id="KAJ1365220.1"/>
    </source>
</evidence>
<feature type="domain" description="C2H2-type" evidence="11">
    <location>
        <begin position="295"/>
        <end position="323"/>
    </location>
</feature>
<evidence type="ECO:0000256" key="6">
    <source>
        <dbReference type="ARBA" id="ARBA00023015"/>
    </source>
</evidence>
<organism evidence="12 13">
    <name type="scientific">Parelaphostrongylus tenuis</name>
    <name type="common">Meningeal worm</name>
    <dbReference type="NCBI Taxonomy" id="148309"/>
    <lineage>
        <taxon>Eukaryota</taxon>
        <taxon>Metazoa</taxon>
        <taxon>Ecdysozoa</taxon>
        <taxon>Nematoda</taxon>
        <taxon>Chromadorea</taxon>
        <taxon>Rhabditida</taxon>
        <taxon>Rhabditina</taxon>
        <taxon>Rhabditomorpha</taxon>
        <taxon>Strongyloidea</taxon>
        <taxon>Metastrongylidae</taxon>
        <taxon>Parelaphostrongylus</taxon>
    </lineage>
</organism>
<evidence type="ECO:0000313" key="13">
    <source>
        <dbReference type="Proteomes" id="UP001196413"/>
    </source>
</evidence>
<dbReference type="PROSITE" id="PS00028">
    <property type="entry name" value="ZINC_FINGER_C2H2_1"/>
    <property type="match status" value="9"/>
</dbReference>
<feature type="domain" description="C2H2-type" evidence="11">
    <location>
        <begin position="513"/>
        <end position="536"/>
    </location>
</feature>
<dbReference type="SMART" id="SM00355">
    <property type="entry name" value="ZnF_C2H2"/>
    <property type="match status" value="12"/>
</dbReference>
<feature type="domain" description="C2H2-type" evidence="11">
    <location>
        <begin position="118"/>
        <end position="146"/>
    </location>
</feature>
<feature type="domain" description="C2H2-type" evidence="11">
    <location>
        <begin position="485"/>
        <end position="513"/>
    </location>
</feature>
<dbReference type="Gene3D" id="3.30.160.60">
    <property type="entry name" value="Classic Zinc Finger"/>
    <property type="match status" value="7"/>
</dbReference>
<keyword evidence="5" id="KW-0862">Zinc</keyword>
<dbReference type="PANTHER" id="PTHR47772">
    <property type="entry name" value="ZINC FINGER PROTEIN 200"/>
    <property type="match status" value="1"/>
</dbReference>
<feature type="domain" description="C2H2-type" evidence="11">
    <location>
        <begin position="324"/>
        <end position="352"/>
    </location>
</feature>
<feature type="domain" description="C2H2-type" evidence="11">
    <location>
        <begin position="385"/>
        <end position="412"/>
    </location>
</feature>
<keyword evidence="13" id="KW-1185">Reference proteome</keyword>
<feature type="domain" description="C2H2-type" evidence="11">
    <location>
        <begin position="206"/>
        <end position="228"/>
    </location>
</feature>
<keyword evidence="2" id="KW-0479">Metal-binding</keyword>
<keyword evidence="7" id="KW-0238">DNA-binding</keyword>
<keyword evidence="9" id="KW-0539">Nucleus</keyword>
<dbReference type="FunFam" id="3.30.160.60:FF:000325">
    <property type="entry name" value="ZFP90 zinc finger protein"/>
    <property type="match status" value="1"/>
</dbReference>
<dbReference type="PROSITE" id="PS50157">
    <property type="entry name" value="ZINC_FINGER_C2H2_2"/>
    <property type="match status" value="9"/>
</dbReference>
<proteinExistence type="predicted"/>
<evidence type="ECO:0000256" key="2">
    <source>
        <dbReference type="ARBA" id="ARBA00022723"/>
    </source>
</evidence>
<dbReference type="AlphaFoldDB" id="A0AAD5MV99"/>
<dbReference type="Pfam" id="PF13894">
    <property type="entry name" value="zf-C2H2_4"/>
    <property type="match status" value="1"/>
</dbReference>
<dbReference type="InterPro" id="IPR036236">
    <property type="entry name" value="Znf_C2H2_sf"/>
</dbReference>
<dbReference type="PANTHER" id="PTHR47772:SF11">
    <property type="entry name" value="C2H2-TYPE DOMAIN-CONTAINING PROTEIN"/>
    <property type="match status" value="1"/>
</dbReference>
<keyword evidence="4 10" id="KW-0863">Zinc-finger</keyword>
<name>A0AAD5MV99_PARTN</name>
<feature type="domain" description="C2H2-type" evidence="11">
    <location>
        <begin position="146"/>
        <end position="169"/>
    </location>
</feature>
<evidence type="ECO:0000256" key="9">
    <source>
        <dbReference type="ARBA" id="ARBA00023242"/>
    </source>
</evidence>
<sequence>MDDEIKCEVPEGNSEIYETKAPRCESSSTDAQFESRQMVTVKEDDDVDLFTMKEEIDGDEVCSENDVLNASSSADVSGNDVPPHDNVLPKEEKILKILRAAHVSLAKEQENLLIEKPERCAECGKQFASRSKLKRHFFNLHCDERQTCVECGQKFSSASGLRRHNQINHQKVLFMCPYGGCNNNLGYKSSRARSEHIRLVHTNFRHVCSTCGKAFLRRSHMKRHSLTHWSVSSSHLATALSNASSSADVSESDVSPHDREDLKVFSEEKKVPERLITADVSLPKEQEKAVVKEPKQCTECGKQFPCNSKLQRHISSVHRDERDLTCEECGRKYNTLSGLKTHKRASHESQLFMCPYESCSDHPGYKSSRALTEHIQSVHARVRPHVCMTCGQGFFTEDRLKMHTSTHSSESASHAILQKISPDAGKYNSFATDLLSASSSADLSGTDVSTHDRVLSDEKKVSESHDTVDVKLEKTCEKSTMKVPHQCVKCGKQFASNFLLQKHFHNNHLEERLTCGECGRKFRRPYALRAHKQVVHGNHPFMCPYEGCDHPGFKTNEGLIFHIRSLHTNVRPYVCETCGRAFIYESALKKHGLTHSSEKTFQCKCGVKFRHHSSLHKHKQLCLLN</sequence>
<keyword evidence="8" id="KW-0804">Transcription</keyword>
<dbReference type="Pfam" id="PF00096">
    <property type="entry name" value="zf-C2H2"/>
    <property type="match status" value="4"/>
</dbReference>
<evidence type="ECO:0000256" key="4">
    <source>
        <dbReference type="ARBA" id="ARBA00022771"/>
    </source>
</evidence>
<dbReference type="SUPFAM" id="SSF57667">
    <property type="entry name" value="beta-beta-alpha zinc fingers"/>
    <property type="match status" value="7"/>
</dbReference>
<keyword evidence="3" id="KW-0677">Repeat</keyword>
<evidence type="ECO:0000256" key="1">
    <source>
        <dbReference type="ARBA" id="ARBA00004123"/>
    </source>
</evidence>